<dbReference type="Proteomes" id="UP000263014">
    <property type="component" value="Unassembled WGS sequence"/>
</dbReference>
<accession>A0A374PCH9</accession>
<organism evidence="2 6">
    <name type="scientific">Hungatella hathewayi</name>
    <dbReference type="NCBI Taxonomy" id="154046"/>
    <lineage>
        <taxon>Bacteria</taxon>
        <taxon>Bacillati</taxon>
        <taxon>Bacillota</taxon>
        <taxon>Clostridia</taxon>
        <taxon>Lachnospirales</taxon>
        <taxon>Lachnospiraceae</taxon>
        <taxon>Hungatella</taxon>
    </lineage>
</organism>
<dbReference type="AlphaFoldDB" id="A0A374PCH9"/>
<proteinExistence type="predicted"/>
<evidence type="ECO:0000313" key="4">
    <source>
        <dbReference type="Proteomes" id="UP000261023"/>
    </source>
</evidence>
<dbReference type="Proteomes" id="UP000261257">
    <property type="component" value="Unassembled WGS sequence"/>
</dbReference>
<sequence length="269" mass="30510">MHTKNIEKYCCRITTYSTVALSPRGQAGYYEGIHFNQADINKEGEERKISIIYPFYQYGCYKEYSPEHTQYYIPGSSIKGAIGSSDLGIDDMPVKYKDIKLRKLYKVQYASETGEAAENKKKVKFDEFFKQLEIEMLNRDVSLSGDAFCKGDPELVLSKAKSNTEQKLLQLDKRLKEIIENDIIGTEGDDTTNTKGVLLEVRGKIKEMMYQSQNLGKNSAFIFLGGYKGLLLSKVYGDADPLNGGIYIDRENNLPHGLVKISLERRSDD</sequence>
<evidence type="ECO:0000313" key="5">
    <source>
        <dbReference type="Proteomes" id="UP000261257"/>
    </source>
</evidence>
<evidence type="ECO:0000313" key="3">
    <source>
        <dbReference type="EMBL" id="RGM09135.1"/>
    </source>
</evidence>
<protein>
    <submittedName>
        <fullName evidence="2">Uncharacterized protein</fullName>
    </submittedName>
</protein>
<gene>
    <name evidence="1" type="ORF">DWX31_28280</name>
    <name evidence="3" type="ORF">DXC39_04075</name>
    <name evidence="2" type="ORF">DXD79_06295</name>
</gene>
<evidence type="ECO:0000313" key="6">
    <source>
        <dbReference type="Proteomes" id="UP000263014"/>
    </source>
</evidence>
<dbReference type="RefSeq" id="WP_025532490.1">
    <property type="nucleotide sequence ID" value="NZ_QRQF01000004.1"/>
</dbReference>
<reference evidence="4 5" key="1">
    <citation type="submission" date="2018-08" db="EMBL/GenBank/DDBJ databases">
        <title>A genome reference for cultivated species of the human gut microbiota.</title>
        <authorList>
            <person name="Zou Y."/>
            <person name="Xue W."/>
            <person name="Luo G."/>
        </authorList>
    </citation>
    <scope>NUCLEOTIDE SEQUENCE [LARGE SCALE GENOMIC DNA]</scope>
    <source>
        <strain evidence="1 4">AF19-13AC</strain>
        <strain evidence="3 5">TF05-11AC</strain>
        <strain evidence="2 6">TM09-12</strain>
    </source>
</reference>
<evidence type="ECO:0000313" key="2">
    <source>
        <dbReference type="EMBL" id="RGJ06889.1"/>
    </source>
</evidence>
<dbReference type="EMBL" id="QSON01000002">
    <property type="protein sequence ID" value="RGJ06889.1"/>
    <property type="molecule type" value="Genomic_DNA"/>
</dbReference>
<comment type="caution">
    <text evidence="2">The sequence shown here is derived from an EMBL/GenBank/DDBJ whole genome shotgun (WGS) entry which is preliminary data.</text>
</comment>
<dbReference type="OrthoDB" id="2988146at2"/>
<dbReference type="EMBL" id="QTJW01000027">
    <property type="protein sequence ID" value="RGD67255.1"/>
    <property type="molecule type" value="Genomic_DNA"/>
</dbReference>
<dbReference type="EMBL" id="QSSQ01000001">
    <property type="protein sequence ID" value="RGM09135.1"/>
    <property type="molecule type" value="Genomic_DNA"/>
</dbReference>
<name>A0A374PCH9_9FIRM</name>
<dbReference type="Proteomes" id="UP000261023">
    <property type="component" value="Unassembled WGS sequence"/>
</dbReference>
<evidence type="ECO:0000313" key="1">
    <source>
        <dbReference type="EMBL" id="RGD67255.1"/>
    </source>
</evidence>